<dbReference type="CDD" id="cd02440">
    <property type="entry name" value="AdoMet_MTases"/>
    <property type="match status" value="1"/>
</dbReference>
<protein>
    <recommendedName>
        <fullName evidence="6">PABS domain-containing protein</fullName>
    </recommendedName>
</protein>
<dbReference type="eggNOG" id="KOG2352">
    <property type="taxonomic scope" value="Eukaryota"/>
</dbReference>
<reference evidence="4" key="2">
    <citation type="submission" date="2024-10" db="UniProtKB">
        <authorList>
            <consortium name="EnsemblProtists"/>
        </authorList>
    </citation>
    <scope>IDENTIFICATION</scope>
</reference>
<dbReference type="Gene3D" id="1.10.510.10">
    <property type="entry name" value="Transferase(Phosphotransferase) domain 1"/>
    <property type="match status" value="1"/>
</dbReference>
<feature type="signal peptide" evidence="3">
    <location>
        <begin position="1"/>
        <end position="30"/>
    </location>
</feature>
<dbReference type="PANTHER" id="PTHR43317:SF1">
    <property type="entry name" value="THERMOSPERMINE SYNTHASE ACAULIS5"/>
    <property type="match status" value="1"/>
</dbReference>
<dbReference type="InterPro" id="IPR029063">
    <property type="entry name" value="SAM-dependent_MTases_sf"/>
</dbReference>
<dbReference type="Proteomes" id="UP000013827">
    <property type="component" value="Unassembled WGS sequence"/>
</dbReference>
<dbReference type="Pfam" id="PF01564">
    <property type="entry name" value="Spermine_synth"/>
    <property type="match status" value="1"/>
</dbReference>
<dbReference type="KEGG" id="ehx:EMIHUDRAFT_203619"/>
<evidence type="ECO:0000256" key="2">
    <source>
        <dbReference type="SAM" id="MobiDB-lite"/>
    </source>
</evidence>
<dbReference type="PaxDb" id="2903-EOD30134"/>
<dbReference type="PANTHER" id="PTHR43317">
    <property type="entry name" value="THERMOSPERMINE SYNTHASE ACAULIS5"/>
    <property type="match status" value="1"/>
</dbReference>
<dbReference type="EnsemblProtists" id="EOD30134">
    <property type="protein sequence ID" value="EOD30134"/>
    <property type="gene ID" value="EMIHUDRAFT_203619"/>
</dbReference>
<name>A0A0D3K2Z9_EMIH1</name>
<feature type="region of interest" description="Disordered" evidence="2">
    <location>
        <begin position="460"/>
        <end position="482"/>
    </location>
</feature>
<dbReference type="Gene3D" id="3.40.50.150">
    <property type="entry name" value="Vaccinia Virus protein VP39"/>
    <property type="match status" value="1"/>
</dbReference>
<feature type="chain" id="PRO_5044291658" description="PABS domain-containing protein" evidence="3">
    <location>
        <begin position="31"/>
        <end position="482"/>
    </location>
</feature>
<dbReference type="InterPro" id="IPR011009">
    <property type="entry name" value="Kinase-like_dom_sf"/>
</dbReference>
<reference evidence="5" key="1">
    <citation type="journal article" date="2013" name="Nature">
        <title>Pan genome of the phytoplankton Emiliania underpins its global distribution.</title>
        <authorList>
            <person name="Read B.A."/>
            <person name="Kegel J."/>
            <person name="Klute M.J."/>
            <person name="Kuo A."/>
            <person name="Lefebvre S.C."/>
            <person name="Maumus F."/>
            <person name="Mayer C."/>
            <person name="Miller J."/>
            <person name="Monier A."/>
            <person name="Salamov A."/>
            <person name="Young J."/>
            <person name="Aguilar M."/>
            <person name="Claverie J.M."/>
            <person name="Frickenhaus S."/>
            <person name="Gonzalez K."/>
            <person name="Herman E.K."/>
            <person name="Lin Y.C."/>
            <person name="Napier J."/>
            <person name="Ogata H."/>
            <person name="Sarno A.F."/>
            <person name="Shmutz J."/>
            <person name="Schroeder D."/>
            <person name="de Vargas C."/>
            <person name="Verret F."/>
            <person name="von Dassow P."/>
            <person name="Valentin K."/>
            <person name="Van de Peer Y."/>
            <person name="Wheeler G."/>
            <person name="Dacks J.B."/>
            <person name="Delwiche C.F."/>
            <person name="Dyhrman S.T."/>
            <person name="Glockner G."/>
            <person name="John U."/>
            <person name="Richards T."/>
            <person name="Worden A.Z."/>
            <person name="Zhang X."/>
            <person name="Grigoriev I.V."/>
            <person name="Allen A.E."/>
            <person name="Bidle K."/>
            <person name="Borodovsky M."/>
            <person name="Bowler C."/>
            <person name="Brownlee C."/>
            <person name="Cock J.M."/>
            <person name="Elias M."/>
            <person name="Gladyshev V.N."/>
            <person name="Groth M."/>
            <person name="Guda C."/>
            <person name="Hadaegh A."/>
            <person name="Iglesias-Rodriguez M.D."/>
            <person name="Jenkins J."/>
            <person name="Jones B.M."/>
            <person name="Lawson T."/>
            <person name="Leese F."/>
            <person name="Lindquist E."/>
            <person name="Lobanov A."/>
            <person name="Lomsadze A."/>
            <person name="Malik S.B."/>
            <person name="Marsh M.E."/>
            <person name="Mackinder L."/>
            <person name="Mock T."/>
            <person name="Mueller-Roeber B."/>
            <person name="Pagarete A."/>
            <person name="Parker M."/>
            <person name="Probert I."/>
            <person name="Quesneville H."/>
            <person name="Raines C."/>
            <person name="Rensing S.A."/>
            <person name="Riano-Pachon D.M."/>
            <person name="Richier S."/>
            <person name="Rokitta S."/>
            <person name="Shiraiwa Y."/>
            <person name="Soanes D.M."/>
            <person name="van der Giezen M."/>
            <person name="Wahlund T.M."/>
            <person name="Williams B."/>
            <person name="Wilson W."/>
            <person name="Wolfe G."/>
            <person name="Wurch L.L."/>
        </authorList>
    </citation>
    <scope>NUCLEOTIDE SEQUENCE</scope>
</reference>
<keyword evidence="1" id="KW-0620">Polyamine biosynthesis</keyword>
<dbReference type="GO" id="GO:0006596">
    <property type="term" value="P:polyamine biosynthetic process"/>
    <property type="evidence" value="ECO:0007669"/>
    <property type="project" value="UniProtKB-KW"/>
</dbReference>
<proteinExistence type="predicted"/>
<evidence type="ECO:0000256" key="1">
    <source>
        <dbReference type="ARBA" id="ARBA00023115"/>
    </source>
</evidence>
<accession>A0A0D3K2Z9</accession>
<dbReference type="GeneID" id="17275408"/>
<dbReference type="AlphaFoldDB" id="A0A0D3K2Z9"/>
<dbReference type="HOGENOM" id="CLU_566773_0_0_1"/>
<sequence>MRRLPSASIAAPAIAAALTNLLLAATKSNGRTTAASRSAVRDAESLALSVPVSITANGLALGATSLASAAGASSNIHLLCWGLTWCGVTPAMLLGRAAFASDSYRYLDPAADHRLWSAPGRMLHQAPSSCSRGRVEAIANEYLKVMAAASISALGERCVGVKDAHPPRVLLLGLGGGTLLALLASLYRGAEFRAVELDAAVLEAAKRYLGLSEAVVSPASLTCGDAVEFARYDRQPYDVILVDAFGSDNATPPAFYGDAFLRDCRALLAPGGTLVHNFHTGSAALDTAFAAATASYKRAFAGRAAAVPVSGQGNTILVASAAPSDTPLAADAQASAAAEAEGHWGGATDTIATDTTRFCASWSCLPNAIGRRLGAPPDAVDLARKLLRFNPARRPDVRACLRHAWMADFTTGDEQTCPAALEVPIDDDTKFSVSDYRDRLYKDVVARRKDRAARMAAYFPKARDSASASRASTAEPGPKSAR</sequence>
<evidence type="ECO:0000256" key="3">
    <source>
        <dbReference type="SAM" id="SignalP"/>
    </source>
</evidence>
<organism evidence="4 5">
    <name type="scientific">Emiliania huxleyi (strain CCMP1516)</name>
    <dbReference type="NCBI Taxonomy" id="280463"/>
    <lineage>
        <taxon>Eukaryota</taxon>
        <taxon>Haptista</taxon>
        <taxon>Haptophyta</taxon>
        <taxon>Prymnesiophyceae</taxon>
        <taxon>Isochrysidales</taxon>
        <taxon>Noelaerhabdaceae</taxon>
        <taxon>Emiliania</taxon>
    </lineage>
</organism>
<dbReference type="SUPFAM" id="SSF53335">
    <property type="entry name" value="S-adenosyl-L-methionine-dependent methyltransferases"/>
    <property type="match status" value="1"/>
</dbReference>
<dbReference type="Gene3D" id="3.30.200.20">
    <property type="entry name" value="Phosphorylase Kinase, domain 1"/>
    <property type="match status" value="1"/>
</dbReference>
<dbReference type="RefSeq" id="XP_005782563.1">
    <property type="nucleotide sequence ID" value="XM_005782506.1"/>
</dbReference>
<evidence type="ECO:0000313" key="4">
    <source>
        <dbReference type="EnsemblProtists" id="EOD30134"/>
    </source>
</evidence>
<evidence type="ECO:0000313" key="5">
    <source>
        <dbReference type="Proteomes" id="UP000013827"/>
    </source>
</evidence>
<dbReference type="SUPFAM" id="SSF56112">
    <property type="entry name" value="Protein kinase-like (PK-like)"/>
    <property type="match status" value="1"/>
</dbReference>
<evidence type="ECO:0008006" key="6">
    <source>
        <dbReference type="Google" id="ProtNLM"/>
    </source>
</evidence>
<keyword evidence="3" id="KW-0732">Signal</keyword>
<keyword evidence="5" id="KW-1185">Reference proteome</keyword>